<protein>
    <recommendedName>
        <fullName evidence="4">Outer membrane protein beta-barrel domain-containing protein</fullName>
    </recommendedName>
</protein>
<name>A0ABX0XA36_9BACT</name>
<accession>A0ABX0XA36</accession>
<evidence type="ECO:0000256" key="1">
    <source>
        <dbReference type="SAM" id="SignalP"/>
    </source>
</evidence>
<feature type="signal peptide" evidence="1">
    <location>
        <begin position="1"/>
        <end position="19"/>
    </location>
</feature>
<sequence length="178" mass="19197">MVRFLLLAFFCCLSTASFAQLRVDAKINVGSLVTGGINVSGDAMVDPNLSVAVGLAYATTKFSLNDEEFRRRGARLIPEVRYYVSPSLGADRFFVGAYGKVVLVRAEEIGADLLLSGTRGVLGVLMGYKWVSERGIVIETNAGLGRGTFFGARDLSSRAFGFASSFDLRLGILAGYRF</sequence>
<reference evidence="2 3" key="1">
    <citation type="submission" date="2020-03" db="EMBL/GenBank/DDBJ databases">
        <title>Genomic Encyclopedia of Type Strains, Phase IV (KMG-IV): sequencing the most valuable type-strain genomes for metagenomic binning, comparative biology and taxonomic classification.</title>
        <authorList>
            <person name="Goeker M."/>
        </authorList>
    </citation>
    <scope>NUCLEOTIDE SEQUENCE [LARGE SCALE GENOMIC DNA]</scope>
    <source>
        <strain evidence="2 3">DSM 105096</strain>
    </source>
</reference>
<dbReference type="RefSeq" id="WP_168036679.1">
    <property type="nucleotide sequence ID" value="NZ_JAATJH010000002.1"/>
</dbReference>
<gene>
    <name evidence="2" type="ORF">GGR27_001409</name>
</gene>
<dbReference type="Proteomes" id="UP000770785">
    <property type="component" value="Unassembled WGS sequence"/>
</dbReference>
<proteinExistence type="predicted"/>
<evidence type="ECO:0000313" key="2">
    <source>
        <dbReference type="EMBL" id="NJC25910.1"/>
    </source>
</evidence>
<evidence type="ECO:0008006" key="4">
    <source>
        <dbReference type="Google" id="ProtNLM"/>
    </source>
</evidence>
<feature type="chain" id="PRO_5046325114" description="Outer membrane protein beta-barrel domain-containing protein" evidence="1">
    <location>
        <begin position="20"/>
        <end position="178"/>
    </location>
</feature>
<dbReference type="InterPro" id="IPR021958">
    <property type="entry name" value="DUF3575"/>
</dbReference>
<evidence type="ECO:0000313" key="3">
    <source>
        <dbReference type="Proteomes" id="UP000770785"/>
    </source>
</evidence>
<keyword evidence="1" id="KW-0732">Signal</keyword>
<dbReference type="Pfam" id="PF12099">
    <property type="entry name" value="DUF3575"/>
    <property type="match status" value="1"/>
</dbReference>
<dbReference type="EMBL" id="JAATJH010000002">
    <property type="protein sequence ID" value="NJC25910.1"/>
    <property type="molecule type" value="Genomic_DNA"/>
</dbReference>
<organism evidence="2 3">
    <name type="scientific">Neolewinella antarctica</name>
    <dbReference type="NCBI Taxonomy" id="442734"/>
    <lineage>
        <taxon>Bacteria</taxon>
        <taxon>Pseudomonadati</taxon>
        <taxon>Bacteroidota</taxon>
        <taxon>Saprospiria</taxon>
        <taxon>Saprospirales</taxon>
        <taxon>Lewinellaceae</taxon>
        <taxon>Neolewinella</taxon>
    </lineage>
</organism>
<comment type="caution">
    <text evidence="2">The sequence shown here is derived from an EMBL/GenBank/DDBJ whole genome shotgun (WGS) entry which is preliminary data.</text>
</comment>
<keyword evidence="3" id="KW-1185">Reference proteome</keyword>